<dbReference type="InterPro" id="IPR011547">
    <property type="entry name" value="SLC26A/SulP_dom"/>
</dbReference>
<feature type="transmembrane region" description="Helical" evidence="5">
    <location>
        <begin position="359"/>
        <end position="380"/>
    </location>
</feature>
<gene>
    <name evidence="7" type="ORF">HLUCCA05_13070</name>
</gene>
<evidence type="ECO:0000256" key="1">
    <source>
        <dbReference type="ARBA" id="ARBA00004141"/>
    </source>
</evidence>
<dbReference type="PRINTS" id="PR00173">
    <property type="entry name" value="EDTRNSPORT"/>
</dbReference>
<feature type="transmembrane region" description="Helical" evidence="5">
    <location>
        <begin position="91"/>
        <end position="111"/>
    </location>
</feature>
<name>A0A0P7W9Y9_9RHOB</name>
<organism evidence="7 8">
    <name type="scientific">Roseibaca calidilacus</name>
    <dbReference type="NCBI Taxonomy" id="1666912"/>
    <lineage>
        <taxon>Bacteria</taxon>
        <taxon>Pseudomonadati</taxon>
        <taxon>Pseudomonadota</taxon>
        <taxon>Alphaproteobacteria</taxon>
        <taxon>Rhodobacterales</taxon>
        <taxon>Paracoccaceae</taxon>
        <taxon>Roseinatronobacter</taxon>
    </lineage>
</organism>
<dbReference type="Pfam" id="PF01740">
    <property type="entry name" value="STAS"/>
    <property type="match status" value="1"/>
</dbReference>
<dbReference type="Gene3D" id="3.30.750.24">
    <property type="entry name" value="STAS domain"/>
    <property type="match status" value="1"/>
</dbReference>
<dbReference type="PANTHER" id="PTHR11814">
    <property type="entry name" value="SULFATE TRANSPORTER"/>
    <property type="match status" value="1"/>
</dbReference>
<feature type="transmembrane region" description="Helical" evidence="5">
    <location>
        <begin position="188"/>
        <end position="212"/>
    </location>
</feature>
<dbReference type="PROSITE" id="PS50801">
    <property type="entry name" value="STAS"/>
    <property type="match status" value="1"/>
</dbReference>
<dbReference type="AlphaFoldDB" id="A0A0P7W9Y9"/>
<dbReference type="STRING" id="1666912.Ga0058931_1685"/>
<feature type="transmembrane region" description="Helical" evidence="5">
    <location>
        <begin position="233"/>
        <end position="253"/>
    </location>
</feature>
<keyword evidence="3 5" id="KW-1133">Transmembrane helix</keyword>
<comment type="subcellular location">
    <subcellularLocation>
        <location evidence="1">Membrane</location>
        <topology evidence="1">Multi-pass membrane protein</topology>
    </subcellularLocation>
</comment>
<dbReference type="InterPro" id="IPR001902">
    <property type="entry name" value="SLC26A/SulP_fam"/>
</dbReference>
<feature type="transmembrane region" description="Helical" evidence="5">
    <location>
        <begin position="387"/>
        <end position="404"/>
    </location>
</feature>
<comment type="caution">
    <text evidence="7">The sequence shown here is derived from an EMBL/GenBank/DDBJ whole genome shotgun (WGS) entry which is preliminary data.</text>
</comment>
<keyword evidence="4 5" id="KW-0472">Membrane</keyword>
<proteinExistence type="predicted"/>
<dbReference type="GO" id="GO:0055085">
    <property type="term" value="P:transmembrane transport"/>
    <property type="evidence" value="ECO:0007669"/>
    <property type="project" value="InterPro"/>
</dbReference>
<feature type="transmembrane region" description="Helical" evidence="5">
    <location>
        <begin position="68"/>
        <end position="84"/>
    </location>
</feature>
<feature type="transmembrane region" description="Helical" evidence="5">
    <location>
        <begin position="150"/>
        <end position="168"/>
    </location>
</feature>
<reference evidence="7 8" key="1">
    <citation type="submission" date="2015-09" db="EMBL/GenBank/DDBJ databases">
        <title>Identification and resolution of microdiversity through metagenomic sequencing of parallel consortia.</title>
        <authorList>
            <person name="Nelson W.C."/>
            <person name="Romine M.F."/>
            <person name="Lindemann S.R."/>
        </authorList>
    </citation>
    <scope>NUCLEOTIDE SEQUENCE [LARGE SCALE GENOMIC DNA]</scope>
    <source>
        <strain evidence="7">HL-91</strain>
    </source>
</reference>
<feature type="transmembrane region" description="Helical" evidence="5">
    <location>
        <begin position="280"/>
        <end position="299"/>
    </location>
</feature>
<evidence type="ECO:0000313" key="8">
    <source>
        <dbReference type="Proteomes" id="UP000050413"/>
    </source>
</evidence>
<sequence>MQRGPVYRCALIEPKGPNMLQRYLPILSWLPGYSRADLTNDAIAAAVVTIMLIPQGMAYAMLAGLPPQAGLYGAILPLLLYAVFGTSRPLAVGPVAVVALMTAASAGAIAQAGSAEFHYAALWLALISGALMLAMGLFRLGFIANFLSHPVISGFITAAGILIAASQLRHLLGAPIGGKTLPQVIPSIVANLGNINPATVIVSAALLAFLFWARKGAAPLLERFGLAPASAKLLAKTALLVAVVVSTLLAWGLGLERFGIAILGDIPRGLPEFGLPPMDLGLIQLLLVPAVMIAIVGYVESISIAQTLAAKKRQSVNPDNELIALGLANIGAGVSNAMPVTGGLSRTIVNYDAGVSTPAAGAMTALSIGAAIMVLTPLMYFLPRATLAAIIIVAVLSLLDFRALPRTWAYSRADGAAMAATMVFTLLMGVEMGLMAGVGLSLGLFLFRTSRPHMAVVGQVAGTEHFRNVERHRVVTDPAVFAIRVDESLYFPNARALEDRIVQALSDQPDLRHVVLQCTAVNYIDASALESLEAVNTRLKDGGVTFHLSEVKGPVMDQLARGHFLHDLTGEVFLTQFDAMAKLSPDLTRSCAAEQRCDTLLRSA</sequence>
<evidence type="ECO:0000256" key="4">
    <source>
        <dbReference type="ARBA" id="ARBA00023136"/>
    </source>
</evidence>
<dbReference type="InterPro" id="IPR002645">
    <property type="entry name" value="STAS_dom"/>
</dbReference>
<feature type="transmembrane region" description="Helical" evidence="5">
    <location>
        <begin position="320"/>
        <end position="339"/>
    </location>
</feature>
<dbReference type="NCBIfam" id="TIGR00815">
    <property type="entry name" value="sulP"/>
    <property type="match status" value="1"/>
</dbReference>
<dbReference type="GO" id="GO:0016020">
    <property type="term" value="C:membrane"/>
    <property type="evidence" value="ECO:0007669"/>
    <property type="project" value="UniProtKB-SubCell"/>
</dbReference>
<evidence type="ECO:0000313" key="7">
    <source>
        <dbReference type="EMBL" id="KPP94245.1"/>
    </source>
</evidence>
<dbReference type="PATRIC" id="fig|1666912.4.peg.516"/>
<dbReference type="EMBL" id="LJSG01000006">
    <property type="protein sequence ID" value="KPP94245.1"/>
    <property type="molecule type" value="Genomic_DNA"/>
</dbReference>
<evidence type="ECO:0000259" key="6">
    <source>
        <dbReference type="PROSITE" id="PS50801"/>
    </source>
</evidence>
<evidence type="ECO:0000256" key="5">
    <source>
        <dbReference type="SAM" id="Phobius"/>
    </source>
</evidence>
<accession>A0A0P7W9Y9</accession>
<keyword evidence="2 5" id="KW-0812">Transmembrane</keyword>
<dbReference type="Proteomes" id="UP000050413">
    <property type="component" value="Unassembled WGS sequence"/>
</dbReference>
<evidence type="ECO:0000256" key="3">
    <source>
        <dbReference type="ARBA" id="ARBA00022989"/>
    </source>
</evidence>
<dbReference type="CDD" id="cd07042">
    <property type="entry name" value="STAS_SulP_like_sulfate_transporter"/>
    <property type="match status" value="1"/>
</dbReference>
<feature type="transmembrane region" description="Helical" evidence="5">
    <location>
        <begin position="416"/>
        <end position="447"/>
    </location>
</feature>
<evidence type="ECO:0000256" key="2">
    <source>
        <dbReference type="ARBA" id="ARBA00022692"/>
    </source>
</evidence>
<feature type="transmembrane region" description="Helical" evidence="5">
    <location>
        <begin position="42"/>
        <end position="62"/>
    </location>
</feature>
<protein>
    <submittedName>
        <fullName evidence="7">SulP family sulfate permease</fullName>
    </submittedName>
</protein>
<dbReference type="InterPro" id="IPR036513">
    <property type="entry name" value="STAS_dom_sf"/>
</dbReference>
<dbReference type="SUPFAM" id="SSF52091">
    <property type="entry name" value="SpoIIaa-like"/>
    <property type="match status" value="1"/>
</dbReference>
<feature type="transmembrane region" description="Helical" evidence="5">
    <location>
        <begin position="117"/>
        <end position="138"/>
    </location>
</feature>
<feature type="domain" description="STAS" evidence="6">
    <location>
        <begin position="470"/>
        <end position="583"/>
    </location>
</feature>
<dbReference type="Pfam" id="PF00916">
    <property type="entry name" value="Sulfate_transp"/>
    <property type="match status" value="1"/>
</dbReference>